<dbReference type="InterPro" id="IPR025525">
    <property type="entry name" value="hAT-like_transposase_RNase-H"/>
</dbReference>
<keyword evidence="1" id="KW-0472">Membrane</keyword>
<proteinExistence type="predicted"/>
<accession>A0A397SJ29</accession>
<evidence type="ECO:0000313" key="4">
    <source>
        <dbReference type="Proteomes" id="UP000265703"/>
    </source>
</evidence>
<feature type="transmembrane region" description="Helical" evidence="1">
    <location>
        <begin position="6"/>
        <end position="26"/>
    </location>
</feature>
<dbReference type="STRING" id="658196.A0A397SJ29"/>
<sequence length="100" mass="11923">MLEVTMIISGSFYLTLLMIVPLYNILIDHVKDVINEDNNTDEEDDENNSNEKENWYQTIKETAKKCKVKLLEYYNKTNDIFLISTILDPRLKLKYYKDHN</sequence>
<evidence type="ECO:0000313" key="3">
    <source>
        <dbReference type="EMBL" id="RIA85622.1"/>
    </source>
</evidence>
<keyword evidence="1" id="KW-0812">Transmembrane</keyword>
<dbReference type="Pfam" id="PF14372">
    <property type="entry name" value="hAT-like_RNase-H"/>
    <property type="match status" value="1"/>
</dbReference>
<keyword evidence="1" id="KW-1133">Transmembrane helix</keyword>
<reference evidence="3 4" key="1">
    <citation type="submission" date="2018-06" db="EMBL/GenBank/DDBJ databases">
        <title>Comparative genomics reveals the genomic features of Rhizophagus irregularis, R. cerebriforme, R. diaphanum and Gigaspora rosea, and their symbiotic lifestyle signature.</title>
        <authorList>
            <person name="Morin E."/>
            <person name="San Clemente H."/>
            <person name="Chen E.C.H."/>
            <person name="De La Providencia I."/>
            <person name="Hainaut M."/>
            <person name="Kuo A."/>
            <person name="Kohler A."/>
            <person name="Murat C."/>
            <person name="Tang N."/>
            <person name="Roy S."/>
            <person name="Loubradou J."/>
            <person name="Henrissat B."/>
            <person name="Grigoriev I.V."/>
            <person name="Corradi N."/>
            <person name="Roux C."/>
            <person name="Martin F.M."/>
        </authorList>
    </citation>
    <scope>NUCLEOTIDE SEQUENCE [LARGE SCALE GENOMIC DNA]</scope>
    <source>
        <strain evidence="3 4">DAOM 227022</strain>
    </source>
</reference>
<evidence type="ECO:0000259" key="2">
    <source>
        <dbReference type="Pfam" id="PF14372"/>
    </source>
</evidence>
<protein>
    <recommendedName>
        <fullName evidence="2">hAT-like transposase RNase-H fold domain-containing protein</fullName>
    </recommendedName>
</protein>
<dbReference type="GO" id="GO:0003677">
    <property type="term" value="F:DNA binding"/>
    <property type="evidence" value="ECO:0007669"/>
    <property type="project" value="InterPro"/>
</dbReference>
<evidence type="ECO:0000256" key="1">
    <source>
        <dbReference type="SAM" id="Phobius"/>
    </source>
</evidence>
<dbReference type="AlphaFoldDB" id="A0A397SJ29"/>
<dbReference type="OrthoDB" id="2446050at2759"/>
<organism evidence="3 4">
    <name type="scientific">Glomus cerebriforme</name>
    <dbReference type="NCBI Taxonomy" id="658196"/>
    <lineage>
        <taxon>Eukaryota</taxon>
        <taxon>Fungi</taxon>
        <taxon>Fungi incertae sedis</taxon>
        <taxon>Mucoromycota</taxon>
        <taxon>Glomeromycotina</taxon>
        <taxon>Glomeromycetes</taxon>
        <taxon>Glomerales</taxon>
        <taxon>Glomeraceae</taxon>
        <taxon>Glomus</taxon>
    </lineage>
</organism>
<dbReference type="Proteomes" id="UP000265703">
    <property type="component" value="Unassembled WGS sequence"/>
</dbReference>
<gene>
    <name evidence="3" type="ORF">C1645_830518</name>
</gene>
<comment type="caution">
    <text evidence="3">The sequence shown here is derived from an EMBL/GenBank/DDBJ whole genome shotgun (WGS) entry which is preliminary data.</text>
</comment>
<dbReference type="EMBL" id="QKYT01000414">
    <property type="protein sequence ID" value="RIA85622.1"/>
    <property type="molecule type" value="Genomic_DNA"/>
</dbReference>
<keyword evidence="4" id="KW-1185">Reference proteome</keyword>
<name>A0A397SJ29_9GLOM</name>
<feature type="domain" description="hAT-like transposase RNase-H fold" evidence="2">
    <location>
        <begin position="53"/>
        <end position="96"/>
    </location>
</feature>